<dbReference type="RefSeq" id="WP_189423992.1">
    <property type="nucleotide sequence ID" value="NZ_BMSM01000033.1"/>
</dbReference>
<evidence type="ECO:0000313" key="8">
    <source>
        <dbReference type="Proteomes" id="UP001231675"/>
    </source>
</evidence>
<dbReference type="Proteomes" id="UP001231675">
    <property type="component" value="Unassembled WGS sequence"/>
</dbReference>
<accession>A0ABT9LN52</accession>
<evidence type="ECO:0000313" key="7">
    <source>
        <dbReference type="EMBL" id="MDP9684972.1"/>
    </source>
</evidence>
<keyword evidence="2 5" id="KW-0812">Transmembrane</keyword>
<keyword evidence="3 5" id="KW-1133">Transmembrane helix</keyword>
<name>A0ABT9LN52_STRGD</name>
<sequence length="115" mass="11951">MTDHALSVSFQADSNTAVLILSILLGFFLNGLYAPLYTYLPEGYPTWSRPMAAATSDAFGRIGGITAPMITGTRYVSPRFTGVLTLICAVLAAGCVLTLTLSTSAQGRSLGAVSG</sequence>
<evidence type="ECO:0000256" key="4">
    <source>
        <dbReference type="ARBA" id="ARBA00023136"/>
    </source>
</evidence>
<proteinExistence type="predicted"/>
<keyword evidence="8" id="KW-1185">Reference proteome</keyword>
<dbReference type="GeneID" id="91554452"/>
<feature type="domain" description="Major facilitator superfamily (MFS) profile" evidence="6">
    <location>
        <begin position="1"/>
        <end position="106"/>
    </location>
</feature>
<comment type="caution">
    <text evidence="7">The sequence shown here is derived from an EMBL/GenBank/DDBJ whole genome shotgun (WGS) entry which is preliminary data.</text>
</comment>
<gene>
    <name evidence="7" type="ORF">J2S47_005474</name>
</gene>
<comment type="subcellular location">
    <subcellularLocation>
        <location evidence="1">Cell membrane</location>
        <topology evidence="1">Multi-pass membrane protein</topology>
    </subcellularLocation>
</comment>
<reference evidence="7 8" key="1">
    <citation type="submission" date="2023-07" db="EMBL/GenBank/DDBJ databases">
        <title>Sequencing the genomes of 1000 actinobacteria strains.</title>
        <authorList>
            <person name="Klenk H.-P."/>
        </authorList>
    </citation>
    <scope>NUCLEOTIDE SEQUENCE [LARGE SCALE GENOMIC DNA]</scope>
    <source>
        <strain evidence="7 8">DSM 40229</strain>
    </source>
</reference>
<evidence type="ECO:0000259" key="6">
    <source>
        <dbReference type="PROSITE" id="PS50850"/>
    </source>
</evidence>
<keyword evidence="4 5" id="KW-0472">Membrane</keyword>
<feature type="transmembrane region" description="Helical" evidence="5">
    <location>
        <begin position="17"/>
        <end position="40"/>
    </location>
</feature>
<evidence type="ECO:0000256" key="1">
    <source>
        <dbReference type="ARBA" id="ARBA00004651"/>
    </source>
</evidence>
<dbReference type="InterPro" id="IPR036259">
    <property type="entry name" value="MFS_trans_sf"/>
</dbReference>
<feature type="transmembrane region" description="Helical" evidence="5">
    <location>
        <begin position="80"/>
        <end position="101"/>
    </location>
</feature>
<dbReference type="PROSITE" id="PS50850">
    <property type="entry name" value="MFS"/>
    <property type="match status" value="1"/>
</dbReference>
<dbReference type="EMBL" id="JAURUD010000001">
    <property type="protein sequence ID" value="MDP9684972.1"/>
    <property type="molecule type" value="Genomic_DNA"/>
</dbReference>
<protein>
    <submittedName>
        <fullName evidence="7">MFS transporter</fullName>
    </submittedName>
</protein>
<dbReference type="SUPFAM" id="SSF103473">
    <property type="entry name" value="MFS general substrate transporter"/>
    <property type="match status" value="1"/>
</dbReference>
<organism evidence="7 8">
    <name type="scientific">Streptomyces griseoviridis</name>
    <dbReference type="NCBI Taxonomy" id="45398"/>
    <lineage>
        <taxon>Bacteria</taxon>
        <taxon>Bacillati</taxon>
        <taxon>Actinomycetota</taxon>
        <taxon>Actinomycetes</taxon>
        <taxon>Kitasatosporales</taxon>
        <taxon>Streptomycetaceae</taxon>
        <taxon>Streptomyces</taxon>
    </lineage>
</organism>
<evidence type="ECO:0000256" key="3">
    <source>
        <dbReference type="ARBA" id="ARBA00022989"/>
    </source>
</evidence>
<evidence type="ECO:0000256" key="2">
    <source>
        <dbReference type="ARBA" id="ARBA00022692"/>
    </source>
</evidence>
<dbReference type="Gene3D" id="1.20.1250.20">
    <property type="entry name" value="MFS general substrate transporter like domains"/>
    <property type="match status" value="1"/>
</dbReference>
<dbReference type="InterPro" id="IPR020846">
    <property type="entry name" value="MFS_dom"/>
</dbReference>
<evidence type="ECO:0000256" key="5">
    <source>
        <dbReference type="SAM" id="Phobius"/>
    </source>
</evidence>